<dbReference type="Pfam" id="PF01425">
    <property type="entry name" value="Amidase"/>
    <property type="match status" value="1"/>
</dbReference>
<dbReference type="InterPro" id="IPR036236">
    <property type="entry name" value="Znf_C2H2_sf"/>
</dbReference>
<keyword evidence="2 7" id="KW-0863">Zinc-finger</keyword>
<evidence type="ECO:0000313" key="10">
    <source>
        <dbReference type="Proteomes" id="UP000087171"/>
    </source>
</evidence>
<sequence>MSSIGDYVDSPLMENEEHIATTSVAPSGEDISAHLPSSKRKNRSQEWNHFTEVPNSGQIAKCHYCGHLIKFKDGTSAMIMHLKRCKEHPDNQEHKRQKTQNEELSVVSSPHSTFDQAACRLELVKMFVGAELPFRFVENVFFRNFVNVLQPQFDIPSRTTLRRAIWSLFDAERERLKIFISKHCGRVCLTTGTWTSIQNLSYMSLTAHFVDKNWNLHKRILNFCQITSHTGEFMDCGRVCLTTDTWTSIQNLSYMSLTAHFVDKNWNLHKRILNFCQITSHTGEFMAKEVETCLNAWELDRVFSITVDNASSNDVGIKFMKKWMNARNCLLLNGEYIHMRCCAHILSLIVKEGLKDEDISIIRIRKAVKYVRSSPSRLARFKGCVEREKISYKGLICLDVETRWNSTYLMLVTAVKYKKAFDLLEIADAKYVKELSKDKGPRVPLSKDWDFANTVLPFLRIFYDATVRISGSSYVTSNIYMKEVFAIGRKIRLLCEHNDASIKLMGISVKSKYDKYWGNIDGINVMLLIAVVLDPTSKFGYVNYFLDYFFEVDGEALKTKLSSSLKSIYREYEGREEGSQSMGESQPEEDDNDIHGMGFYKKSTGQRIDPMFELDKYLAEECEPYFVDTGGRVLDPHRSNLTPTIVEVLVCTQDWLKGSPFSNLFDEDLEELETFEKAALVRFSIAGNFLRLPAVTVPVGYDKLGLPIGLQFIGRPWSEATLVHLAFAMQAICMSDYRKSEHYYDLLRR</sequence>
<gene>
    <name evidence="11" type="primary">LOC105852590</name>
</gene>
<dbReference type="Pfam" id="PF14372">
    <property type="entry name" value="hAT-like_RNase-H"/>
    <property type="match status" value="1"/>
</dbReference>
<proteinExistence type="predicted"/>
<dbReference type="KEGG" id="cam:105852590"/>
<dbReference type="PANTHER" id="PTHR46481">
    <property type="entry name" value="ZINC FINGER BED DOMAIN-CONTAINING PROTEIN 4"/>
    <property type="match status" value="1"/>
</dbReference>
<dbReference type="InterPro" id="IPR036928">
    <property type="entry name" value="AS_sf"/>
</dbReference>
<keyword evidence="6" id="KW-0804">Transcription</keyword>
<dbReference type="InterPro" id="IPR003656">
    <property type="entry name" value="Znf_BED"/>
</dbReference>
<dbReference type="Pfam" id="PF02892">
    <property type="entry name" value="zf-BED"/>
    <property type="match status" value="1"/>
</dbReference>
<evidence type="ECO:0000256" key="3">
    <source>
        <dbReference type="ARBA" id="ARBA00022833"/>
    </source>
</evidence>
<organism evidence="10 11">
    <name type="scientific">Cicer arietinum</name>
    <name type="common">Chickpea</name>
    <name type="synonym">Garbanzo</name>
    <dbReference type="NCBI Taxonomy" id="3827"/>
    <lineage>
        <taxon>Eukaryota</taxon>
        <taxon>Viridiplantae</taxon>
        <taxon>Streptophyta</taxon>
        <taxon>Embryophyta</taxon>
        <taxon>Tracheophyta</taxon>
        <taxon>Spermatophyta</taxon>
        <taxon>Magnoliopsida</taxon>
        <taxon>eudicotyledons</taxon>
        <taxon>Gunneridae</taxon>
        <taxon>Pentapetalae</taxon>
        <taxon>rosids</taxon>
        <taxon>fabids</taxon>
        <taxon>Fabales</taxon>
        <taxon>Fabaceae</taxon>
        <taxon>Papilionoideae</taxon>
        <taxon>50 kb inversion clade</taxon>
        <taxon>NPAAA clade</taxon>
        <taxon>Hologalegina</taxon>
        <taxon>IRL clade</taxon>
        <taxon>Cicereae</taxon>
        <taxon>Cicer</taxon>
    </lineage>
</organism>
<evidence type="ECO:0000256" key="6">
    <source>
        <dbReference type="ARBA" id="ARBA00023163"/>
    </source>
</evidence>
<dbReference type="Proteomes" id="UP000087171">
    <property type="component" value="Chromosome Ca1"/>
</dbReference>
<dbReference type="AlphaFoldDB" id="A0A1S3EE46"/>
<evidence type="ECO:0000256" key="5">
    <source>
        <dbReference type="ARBA" id="ARBA00023125"/>
    </source>
</evidence>
<dbReference type="InterPro" id="IPR012337">
    <property type="entry name" value="RNaseH-like_sf"/>
</dbReference>
<keyword evidence="1" id="KW-0479">Metal-binding</keyword>
<dbReference type="PROSITE" id="PS50808">
    <property type="entry name" value="ZF_BED"/>
    <property type="match status" value="1"/>
</dbReference>
<dbReference type="GO" id="GO:0003677">
    <property type="term" value="F:DNA binding"/>
    <property type="evidence" value="ECO:0007669"/>
    <property type="project" value="UniProtKB-KW"/>
</dbReference>
<feature type="region of interest" description="Disordered" evidence="8">
    <location>
        <begin position="86"/>
        <end position="107"/>
    </location>
</feature>
<dbReference type="SUPFAM" id="SSF57667">
    <property type="entry name" value="beta-beta-alpha zinc fingers"/>
    <property type="match status" value="1"/>
</dbReference>
<reference evidence="11" key="2">
    <citation type="submission" date="2025-08" db="UniProtKB">
        <authorList>
            <consortium name="RefSeq"/>
        </authorList>
    </citation>
    <scope>IDENTIFICATION</scope>
    <source>
        <tissue evidence="11">Etiolated seedlings</tissue>
    </source>
</reference>
<dbReference type="SMART" id="SM00614">
    <property type="entry name" value="ZnF_BED"/>
    <property type="match status" value="1"/>
</dbReference>
<feature type="region of interest" description="Disordered" evidence="8">
    <location>
        <begin position="21"/>
        <end position="47"/>
    </location>
</feature>
<dbReference type="Gene3D" id="3.90.1300.10">
    <property type="entry name" value="Amidase signature (AS) domain"/>
    <property type="match status" value="1"/>
</dbReference>
<evidence type="ECO:0000313" key="11">
    <source>
        <dbReference type="RefSeq" id="XP_012574105.1"/>
    </source>
</evidence>
<evidence type="ECO:0000256" key="2">
    <source>
        <dbReference type="ARBA" id="ARBA00022771"/>
    </source>
</evidence>
<feature type="domain" description="BED-type" evidence="9">
    <location>
        <begin position="41"/>
        <end position="101"/>
    </location>
</feature>
<evidence type="ECO:0000256" key="7">
    <source>
        <dbReference type="PROSITE-ProRule" id="PRU00027"/>
    </source>
</evidence>
<dbReference type="PANTHER" id="PTHR46481:SF8">
    <property type="entry name" value="ZINC FINGER BED DOMAIN-CONTAINING PROTEIN RICESLEEPER 1-LIKE"/>
    <property type="match status" value="1"/>
</dbReference>
<dbReference type="OrthoDB" id="1745426at2759"/>
<keyword evidence="3" id="KW-0862">Zinc</keyword>
<dbReference type="InterPro" id="IPR052035">
    <property type="entry name" value="ZnF_BED_domain_contain"/>
</dbReference>
<evidence type="ECO:0000256" key="1">
    <source>
        <dbReference type="ARBA" id="ARBA00022723"/>
    </source>
</evidence>
<dbReference type="RefSeq" id="XP_012574105.1">
    <property type="nucleotide sequence ID" value="XM_012718651.1"/>
</dbReference>
<keyword evidence="4" id="KW-0805">Transcription regulation</keyword>
<protein>
    <submittedName>
        <fullName evidence="11">Zinc finger BED domain-containing protein RICESLEEPER 2-like</fullName>
    </submittedName>
</protein>
<evidence type="ECO:0000256" key="4">
    <source>
        <dbReference type="ARBA" id="ARBA00023015"/>
    </source>
</evidence>
<evidence type="ECO:0000259" key="9">
    <source>
        <dbReference type="PROSITE" id="PS50808"/>
    </source>
</evidence>
<dbReference type="InterPro" id="IPR023631">
    <property type="entry name" value="Amidase_dom"/>
</dbReference>
<name>A0A1S3EE46_CICAR</name>
<dbReference type="SUPFAM" id="SSF53098">
    <property type="entry name" value="Ribonuclease H-like"/>
    <property type="match status" value="2"/>
</dbReference>
<reference evidence="10" key="1">
    <citation type="journal article" date="2013" name="Nat. Biotechnol.">
        <title>Draft genome sequence of chickpea (Cicer arietinum) provides a resource for trait improvement.</title>
        <authorList>
            <person name="Varshney R.K."/>
            <person name="Song C."/>
            <person name="Saxena R.K."/>
            <person name="Azam S."/>
            <person name="Yu S."/>
            <person name="Sharpe A.G."/>
            <person name="Cannon S."/>
            <person name="Baek J."/>
            <person name="Rosen B.D."/>
            <person name="Tar'an B."/>
            <person name="Millan T."/>
            <person name="Zhang X."/>
            <person name="Ramsay L.D."/>
            <person name="Iwata A."/>
            <person name="Wang Y."/>
            <person name="Nelson W."/>
            <person name="Farmer A.D."/>
            <person name="Gaur P.M."/>
            <person name="Soderlund C."/>
            <person name="Penmetsa R.V."/>
            <person name="Xu C."/>
            <person name="Bharti A.K."/>
            <person name="He W."/>
            <person name="Winter P."/>
            <person name="Zhao S."/>
            <person name="Hane J.K."/>
            <person name="Carrasquilla-Garcia N."/>
            <person name="Condie J.A."/>
            <person name="Upadhyaya H.D."/>
            <person name="Luo M.C."/>
            <person name="Thudi M."/>
            <person name="Gowda C.L."/>
            <person name="Singh N.P."/>
            <person name="Lichtenzveig J."/>
            <person name="Gali K.K."/>
            <person name="Rubio J."/>
            <person name="Nadarajan N."/>
            <person name="Dolezel J."/>
            <person name="Bansal K.C."/>
            <person name="Xu X."/>
            <person name="Edwards D."/>
            <person name="Zhang G."/>
            <person name="Kahl G."/>
            <person name="Gil J."/>
            <person name="Singh K.B."/>
            <person name="Datta S.K."/>
            <person name="Jackson S.A."/>
            <person name="Wang J."/>
            <person name="Cook D.R."/>
        </authorList>
    </citation>
    <scope>NUCLEOTIDE SEQUENCE [LARGE SCALE GENOMIC DNA]</scope>
    <source>
        <strain evidence="10">cv. CDC Frontier</strain>
    </source>
</reference>
<dbReference type="GeneID" id="105852590"/>
<dbReference type="GO" id="GO:0008270">
    <property type="term" value="F:zinc ion binding"/>
    <property type="evidence" value="ECO:0007669"/>
    <property type="project" value="UniProtKB-KW"/>
</dbReference>
<keyword evidence="5" id="KW-0238">DNA-binding</keyword>
<dbReference type="SUPFAM" id="SSF75304">
    <property type="entry name" value="Amidase signature (AS) enzymes"/>
    <property type="match status" value="1"/>
</dbReference>
<evidence type="ECO:0000256" key="8">
    <source>
        <dbReference type="SAM" id="MobiDB-lite"/>
    </source>
</evidence>
<keyword evidence="10" id="KW-1185">Reference proteome</keyword>
<accession>A0A1S3EE46</accession>
<dbReference type="InterPro" id="IPR025525">
    <property type="entry name" value="hAT-like_transposase_RNase-H"/>
</dbReference>